<dbReference type="AlphaFoldDB" id="A0A2H5QY32"/>
<feature type="compositionally biased region" description="Basic and acidic residues" evidence="1">
    <location>
        <begin position="147"/>
        <end position="172"/>
    </location>
</feature>
<evidence type="ECO:0000313" key="3">
    <source>
        <dbReference type="Proteomes" id="UP000236630"/>
    </source>
</evidence>
<organism evidence="2 3">
    <name type="scientific">Citrus unshiu</name>
    <name type="common">Satsuma mandarin</name>
    <name type="synonym">Citrus nobilis var. unshiu</name>
    <dbReference type="NCBI Taxonomy" id="55188"/>
    <lineage>
        <taxon>Eukaryota</taxon>
        <taxon>Viridiplantae</taxon>
        <taxon>Streptophyta</taxon>
        <taxon>Embryophyta</taxon>
        <taxon>Tracheophyta</taxon>
        <taxon>Spermatophyta</taxon>
        <taxon>Magnoliopsida</taxon>
        <taxon>eudicotyledons</taxon>
        <taxon>Gunneridae</taxon>
        <taxon>Pentapetalae</taxon>
        <taxon>rosids</taxon>
        <taxon>malvids</taxon>
        <taxon>Sapindales</taxon>
        <taxon>Rutaceae</taxon>
        <taxon>Aurantioideae</taxon>
        <taxon>Citrus</taxon>
    </lineage>
</organism>
<evidence type="ECO:0000256" key="1">
    <source>
        <dbReference type="SAM" id="MobiDB-lite"/>
    </source>
</evidence>
<dbReference type="PANTHER" id="PTHR36747">
    <property type="entry name" value="HYDROXYPROLINE-RICH GLYCOPROTEIN FAMILY PROTEIN"/>
    <property type="match status" value="1"/>
</dbReference>
<comment type="caution">
    <text evidence="2">The sequence shown here is derived from an EMBL/GenBank/DDBJ whole genome shotgun (WGS) entry which is preliminary data.</text>
</comment>
<evidence type="ECO:0000313" key="2">
    <source>
        <dbReference type="EMBL" id="GAY69530.1"/>
    </source>
</evidence>
<feature type="region of interest" description="Disordered" evidence="1">
    <location>
        <begin position="117"/>
        <end position="172"/>
    </location>
</feature>
<dbReference type="PANTHER" id="PTHR36747:SF1">
    <property type="entry name" value="HYDROXYPROLINE-RICH GLYCOPROTEIN FAMILY PROTEIN"/>
    <property type="match status" value="1"/>
</dbReference>
<feature type="compositionally biased region" description="Polar residues" evidence="1">
    <location>
        <begin position="129"/>
        <end position="146"/>
    </location>
</feature>
<feature type="compositionally biased region" description="Basic and acidic residues" evidence="1">
    <location>
        <begin position="45"/>
        <end position="57"/>
    </location>
</feature>
<gene>
    <name evidence="2" type="ORF">CUMW_288390</name>
</gene>
<reference evidence="2 3" key="1">
    <citation type="journal article" date="2017" name="Front. Genet.">
        <title>Draft sequencing of the heterozygous diploid genome of Satsuma (Citrus unshiu Marc.) using a hybrid assembly approach.</title>
        <authorList>
            <person name="Shimizu T."/>
            <person name="Tanizawa Y."/>
            <person name="Mochizuki T."/>
            <person name="Nagasaki H."/>
            <person name="Yoshioka T."/>
            <person name="Toyoda A."/>
            <person name="Fujiyama A."/>
            <person name="Kaminuma E."/>
            <person name="Nakamura Y."/>
        </authorList>
    </citation>
    <scope>NUCLEOTIDE SEQUENCE [LARGE SCALE GENOMIC DNA]</scope>
    <source>
        <strain evidence="3">cv. Miyagawa wase</strain>
    </source>
</reference>
<dbReference type="EMBL" id="BDQV01010139">
    <property type="protein sequence ID" value="GAY69530.1"/>
    <property type="molecule type" value="Genomic_DNA"/>
</dbReference>
<name>A0A2H5QY32_CITUN</name>
<proteinExistence type="predicted"/>
<protein>
    <submittedName>
        <fullName evidence="2">Uncharacterized protein</fullName>
    </submittedName>
</protein>
<feature type="region of interest" description="Disordered" evidence="1">
    <location>
        <begin position="35"/>
        <end position="57"/>
    </location>
</feature>
<sequence length="172" mass="19218">MENAIETLALKKSCPAPEPESSRTSCQLIMAMEEYKTKTHPQPQESRKTNTPDRIKVPKAFKYPESERYRSPTDSMMSPVTKGLLARHRKGPALLPPTINHQQIQELLVQNVGLLQGDGERRGRRGPARNTTEQRAATTESIWSSSERGRGVVSERADGHEAGDTETKLLLE</sequence>
<keyword evidence="3" id="KW-1185">Reference proteome</keyword>
<dbReference type="Proteomes" id="UP000236630">
    <property type="component" value="Unassembled WGS sequence"/>
</dbReference>
<accession>A0A2H5QY32</accession>